<feature type="transmembrane region" description="Helical" evidence="1">
    <location>
        <begin position="67"/>
        <end position="96"/>
    </location>
</feature>
<feature type="transmembrane region" description="Helical" evidence="1">
    <location>
        <begin position="108"/>
        <end position="131"/>
    </location>
</feature>
<feature type="transmembrane region" description="Helical" evidence="1">
    <location>
        <begin position="143"/>
        <end position="162"/>
    </location>
</feature>
<accession>A0AAE3LM28</accession>
<feature type="transmembrane region" description="Helical" evidence="1">
    <location>
        <begin position="12"/>
        <end position="30"/>
    </location>
</feature>
<feature type="transmembrane region" description="Helical" evidence="1">
    <location>
        <begin position="174"/>
        <end position="194"/>
    </location>
</feature>
<dbReference type="Proteomes" id="UP001209318">
    <property type="component" value="Unassembled WGS sequence"/>
</dbReference>
<name>A0AAE3LM28_9BACI</name>
<reference evidence="2" key="1">
    <citation type="submission" date="2022-10" db="EMBL/GenBank/DDBJ databases">
        <title>Description of Fervidibacillus gen. nov. in the family Fervidibacillaceae fam. nov. with two species, Fervidibacillus albus sp. nov., and Fervidibacillus halotolerans sp. nov., isolated from tidal flat sediments.</title>
        <authorList>
            <person name="Kwon K.K."/>
            <person name="Yang S.-H."/>
        </authorList>
    </citation>
    <scope>NUCLEOTIDE SEQUENCE</scope>
    <source>
        <strain evidence="2">JCM 19140</strain>
    </source>
</reference>
<gene>
    <name evidence="2" type="ORF">OEV98_01735</name>
</gene>
<dbReference type="RefSeq" id="WP_263071416.1">
    <property type="nucleotide sequence ID" value="NZ_JAOUSF010000001.1"/>
</dbReference>
<organism evidence="2 3">
    <name type="scientific">Perspicuibacillus lycopersici</name>
    <dbReference type="NCBI Taxonomy" id="1325689"/>
    <lineage>
        <taxon>Bacteria</taxon>
        <taxon>Bacillati</taxon>
        <taxon>Bacillota</taxon>
        <taxon>Bacilli</taxon>
        <taxon>Bacillales</taxon>
        <taxon>Bacillaceae</taxon>
        <taxon>Perspicuibacillus</taxon>
    </lineage>
</organism>
<evidence type="ECO:0000313" key="2">
    <source>
        <dbReference type="EMBL" id="MCU9612282.1"/>
    </source>
</evidence>
<dbReference type="AlphaFoldDB" id="A0AAE3LM28"/>
<keyword evidence="1" id="KW-0472">Membrane</keyword>
<feature type="transmembrane region" description="Helical" evidence="1">
    <location>
        <begin position="36"/>
        <end position="55"/>
    </location>
</feature>
<dbReference type="EMBL" id="JAOUSF010000001">
    <property type="protein sequence ID" value="MCU9612282.1"/>
    <property type="molecule type" value="Genomic_DNA"/>
</dbReference>
<feature type="transmembrane region" description="Helical" evidence="1">
    <location>
        <begin position="201"/>
        <end position="217"/>
    </location>
</feature>
<feature type="transmembrane region" description="Helical" evidence="1">
    <location>
        <begin position="262"/>
        <end position="279"/>
    </location>
</feature>
<keyword evidence="3" id="KW-1185">Reference proteome</keyword>
<keyword evidence="1" id="KW-0812">Transmembrane</keyword>
<comment type="caution">
    <text evidence="2">The sequence shown here is derived from an EMBL/GenBank/DDBJ whole genome shotgun (WGS) entry which is preliminary data.</text>
</comment>
<sequence length="403" mass="47263">MLIKYFHFSYQYLFHICNIAYLLYFWLIFVDNATPSVILFILTLFINGIVFYNLMNRFLERAKIMYFILNAPLATLALYLLDIPIIIGLLLVAYIYKRLLEMHEEEEFTNSSGMLSLAIGLALLATFLTIINDYHFSLMPMNLLLFQFYLFFGGNFIGHWLAATGRKKENGLLLFQFSLIIISIGMLAFSIGYLVPSIRQLFARFIAILLYPIIRLLEPMMSWIYSIFEKGASQVELPQQEVQAGISKQEATEHSVNQITDVMPYLIFLSVILIGYLIYRLTKTNHNRMIKTEGQQDKFEIQRFTNSIRLRNKEAKRVYSKSSSPIRKAMYEFENNSKKFNKGRYSGETIQEWFARIDLDQPNVIPIYESVRYGEKNISKQKTDQFLAFIKETEKSWKDEKRN</sequence>
<evidence type="ECO:0000313" key="3">
    <source>
        <dbReference type="Proteomes" id="UP001209318"/>
    </source>
</evidence>
<evidence type="ECO:0008006" key="4">
    <source>
        <dbReference type="Google" id="ProtNLM"/>
    </source>
</evidence>
<keyword evidence="1" id="KW-1133">Transmembrane helix</keyword>
<evidence type="ECO:0000256" key="1">
    <source>
        <dbReference type="SAM" id="Phobius"/>
    </source>
</evidence>
<proteinExistence type="predicted"/>
<protein>
    <recommendedName>
        <fullName evidence="4">DUF4129 domain-containing protein</fullName>
    </recommendedName>
</protein>